<dbReference type="Pfam" id="PF00440">
    <property type="entry name" value="TetR_N"/>
    <property type="match status" value="1"/>
</dbReference>
<dbReference type="GO" id="GO:0003700">
    <property type="term" value="F:DNA-binding transcription factor activity"/>
    <property type="evidence" value="ECO:0007669"/>
    <property type="project" value="TreeGrafter"/>
</dbReference>
<protein>
    <submittedName>
        <fullName evidence="4">Transcriptional regulator, TetR family</fullName>
    </submittedName>
</protein>
<gene>
    <name evidence="4" type="ORF">SAMN05216266_12220</name>
</gene>
<organism evidence="4 5">
    <name type="scientific">Amycolatopsis marina</name>
    <dbReference type="NCBI Taxonomy" id="490629"/>
    <lineage>
        <taxon>Bacteria</taxon>
        <taxon>Bacillati</taxon>
        <taxon>Actinomycetota</taxon>
        <taxon>Actinomycetes</taxon>
        <taxon>Pseudonocardiales</taxon>
        <taxon>Pseudonocardiaceae</taxon>
        <taxon>Amycolatopsis</taxon>
    </lineage>
</organism>
<dbReference type="PRINTS" id="PR00455">
    <property type="entry name" value="HTHTETR"/>
</dbReference>
<dbReference type="EMBL" id="FOKG01000022">
    <property type="protein sequence ID" value="SFB58348.1"/>
    <property type="molecule type" value="Genomic_DNA"/>
</dbReference>
<dbReference type="Proteomes" id="UP000243799">
    <property type="component" value="Unassembled WGS sequence"/>
</dbReference>
<dbReference type="PROSITE" id="PS50977">
    <property type="entry name" value="HTH_TETR_2"/>
    <property type="match status" value="1"/>
</dbReference>
<evidence type="ECO:0000256" key="2">
    <source>
        <dbReference type="PROSITE-ProRule" id="PRU00335"/>
    </source>
</evidence>
<evidence type="ECO:0000313" key="4">
    <source>
        <dbReference type="EMBL" id="SFB58348.1"/>
    </source>
</evidence>
<dbReference type="InterPro" id="IPR001647">
    <property type="entry name" value="HTH_TetR"/>
</dbReference>
<keyword evidence="1 2" id="KW-0238">DNA-binding</keyword>
<dbReference type="InterPro" id="IPR009057">
    <property type="entry name" value="Homeodomain-like_sf"/>
</dbReference>
<feature type="domain" description="HTH tetR-type" evidence="3">
    <location>
        <begin position="10"/>
        <end position="70"/>
    </location>
</feature>
<dbReference type="RefSeq" id="WP_091677439.1">
    <property type="nucleotide sequence ID" value="NZ_FOKG01000022.1"/>
</dbReference>
<dbReference type="AlphaFoldDB" id="A0A1I1CBS6"/>
<name>A0A1I1CBS6_9PSEU</name>
<dbReference type="OrthoDB" id="2356263at2"/>
<evidence type="ECO:0000256" key="1">
    <source>
        <dbReference type="ARBA" id="ARBA00023125"/>
    </source>
</evidence>
<dbReference type="SUPFAM" id="SSF46689">
    <property type="entry name" value="Homeodomain-like"/>
    <property type="match status" value="1"/>
</dbReference>
<dbReference type="Gene3D" id="1.10.357.10">
    <property type="entry name" value="Tetracycline Repressor, domain 2"/>
    <property type="match status" value="1"/>
</dbReference>
<evidence type="ECO:0000313" key="5">
    <source>
        <dbReference type="Proteomes" id="UP000243799"/>
    </source>
</evidence>
<dbReference type="InterPro" id="IPR050109">
    <property type="entry name" value="HTH-type_TetR-like_transc_reg"/>
</dbReference>
<dbReference type="STRING" id="490629.SAMN05216266_12220"/>
<dbReference type="PANTHER" id="PTHR30055">
    <property type="entry name" value="HTH-TYPE TRANSCRIPTIONAL REGULATOR RUTR"/>
    <property type="match status" value="1"/>
</dbReference>
<evidence type="ECO:0000259" key="3">
    <source>
        <dbReference type="PROSITE" id="PS50977"/>
    </source>
</evidence>
<dbReference type="PANTHER" id="PTHR30055:SF235">
    <property type="entry name" value="TRANSCRIPTIONAL REGULATORY PROTEIN"/>
    <property type="match status" value="1"/>
</dbReference>
<proteinExistence type="predicted"/>
<keyword evidence="5" id="KW-1185">Reference proteome</keyword>
<feature type="DNA-binding region" description="H-T-H motif" evidence="2">
    <location>
        <begin position="33"/>
        <end position="52"/>
    </location>
</feature>
<dbReference type="GO" id="GO:0000976">
    <property type="term" value="F:transcription cis-regulatory region binding"/>
    <property type="evidence" value="ECO:0007669"/>
    <property type="project" value="TreeGrafter"/>
</dbReference>
<sequence length="205" mass="22291">MPTRPDASTASTAERLLTVAESLFLQDGYDAVSVRAINTAAGMSPAAVHYHFGSKEGLVVRLLEDRLAPLWRERLDEIAGAGHTPLAELVDAILLPFADLVADPVGRLRLHLLARTVLAGKAVRWNSPWFSLAPWVDRLRANCPELSREEATDRWRLAFDLILREFGDPLGEGRPSRPVPSVPLPTLAAFVTAGLSASPSGEGRR</sequence>
<accession>A0A1I1CBS6</accession>
<reference evidence="5" key="1">
    <citation type="submission" date="2016-10" db="EMBL/GenBank/DDBJ databases">
        <authorList>
            <person name="Varghese N."/>
            <person name="Submissions S."/>
        </authorList>
    </citation>
    <scope>NUCLEOTIDE SEQUENCE [LARGE SCALE GENOMIC DNA]</scope>
    <source>
        <strain evidence="5">CGMCC 4.3568</strain>
    </source>
</reference>